<sequence length="84" mass="9499">MALGAIQFYRLVISPMMAPHCRFEPTCSQYALTAIQEHGAVRGLWLTLKRLSKCHPLHRGGFDPVPRGLERSTKVTIDQPEVIR</sequence>
<dbReference type="Pfam" id="PF01809">
    <property type="entry name" value="YidD"/>
    <property type="match status" value="1"/>
</dbReference>
<reference evidence="1" key="1">
    <citation type="submission" date="2018-05" db="EMBL/GenBank/DDBJ databases">
        <authorList>
            <person name="Lanie J.A."/>
            <person name="Ng W.-L."/>
            <person name="Kazmierczak K.M."/>
            <person name="Andrzejewski T.M."/>
            <person name="Davidsen T.M."/>
            <person name="Wayne K.J."/>
            <person name="Tettelin H."/>
            <person name="Glass J.I."/>
            <person name="Rusch D."/>
            <person name="Podicherti R."/>
            <person name="Tsui H.-C.T."/>
            <person name="Winkler M.E."/>
        </authorList>
    </citation>
    <scope>NUCLEOTIDE SEQUENCE</scope>
</reference>
<protein>
    <recommendedName>
        <fullName evidence="2">Membrane protein insertion efficiency factor YidD</fullName>
    </recommendedName>
</protein>
<dbReference type="PANTHER" id="PTHR33383">
    <property type="entry name" value="MEMBRANE PROTEIN INSERTION EFFICIENCY FACTOR-RELATED"/>
    <property type="match status" value="1"/>
</dbReference>
<accession>A0A381QYJ5</accession>
<dbReference type="AlphaFoldDB" id="A0A381QYJ5"/>
<name>A0A381QYJ5_9ZZZZ</name>
<dbReference type="EMBL" id="UINC01001594">
    <property type="protein sequence ID" value="SUZ84505.1"/>
    <property type="molecule type" value="Genomic_DNA"/>
</dbReference>
<dbReference type="PANTHER" id="PTHR33383:SF1">
    <property type="entry name" value="MEMBRANE PROTEIN INSERTION EFFICIENCY FACTOR-RELATED"/>
    <property type="match status" value="1"/>
</dbReference>
<dbReference type="NCBIfam" id="TIGR00278">
    <property type="entry name" value="membrane protein insertion efficiency factor YidD"/>
    <property type="match status" value="1"/>
</dbReference>
<proteinExistence type="inferred from homology"/>
<organism evidence="1">
    <name type="scientific">marine metagenome</name>
    <dbReference type="NCBI Taxonomy" id="408172"/>
    <lineage>
        <taxon>unclassified sequences</taxon>
        <taxon>metagenomes</taxon>
        <taxon>ecological metagenomes</taxon>
    </lineage>
</organism>
<dbReference type="InterPro" id="IPR002696">
    <property type="entry name" value="Membr_insert_effic_factor_YidD"/>
</dbReference>
<evidence type="ECO:0000313" key="1">
    <source>
        <dbReference type="EMBL" id="SUZ84505.1"/>
    </source>
</evidence>
<gene>
    <name evidence="1" type="ORF">METZ01_LOCUS37359</name>
</gene>
<evidence type="ECO:0008006" key="2">
    <source>
        <dbReference type="Google" id="ProtNLM"/>
    </source>
</evidence>
<dbReference type="HAMAP" id="MF_00386">
    <property type="entry name" value="UPF0161_YidD"/>
    <property type="match status" value="1"/>
</dbReference>
<dbReference type="SMART" id="SM01234">
    <property type="entry name" value="Haemolytic"/>
    <property type="match status" value="1"/>
</dbReference>